<evidence type="ECO:0000313" key="2">
    <source>
        <dbReference type="EMBL" id="MDH5830272.1"/>
    </source>
</evidence>
<evidence type="ECO:0000313" key="3">
    <source>
        <dbReference type="Proteomes" id="UP001156831"/>
    </source>
</evidence>
<feature type="coiled-coil region" evidence="1">
    <location>
        <begin position="32"/>
        <end position="59"/>
    </location>
</feature>
<keyword evidence="3" id="KW-1185">Reference proteome</keyword>
<sequence>MTVFALCLLLVAAAYALSLWWRRRGERRHRAMARLLDSADALEDRLRTARSEIEAIAGDEHNPVREAMQEMLRQRLWLQEHGQAASLEQLDTVRASIDAARGNIERQLLQIERARASLH</sequence>
<proteinExistence type="predicted"/>
<organism evidence="2 3">
    <name type="scientific">Luteimonas rhizosphaericola</name>
    <dbReference type="NCBI Taxonomy" id="3042024"/>
    <lineage>
        <taxon>Bacteria</taxon>
        <taxon>Pseudomonadati</taxon>
        <taxon>Pseudomonadota</taxon>
        <taxon>Gammaproteobacteria</taxon>
        <taxon>Lysobacterales</taxon>
        <taxon>Lysobacteraceae</taxon>
        <taxon>Luteimonas</taxon>
    </lineage>
</organism>
<accession>A0ABT6JHW6</accession>
<comment type="caution">
    <text evidence="2">The sequence shown here is derived from an EMBL/GenBank/DDBJ whole genome shotgun (WGS) entry which is preliminary data.</text>
</comment>
<dbReference type="EMBL" id="JARXRN010000021">
    <property type="protein sequence ID" value="MDH5830272.1"/>
    <property type="molecule type" value="Genomic_DNA"/>
</dbReference>
<dbReference type="RefSeq" id="WP_280600857.1">
    <property type="nucleotide sequence ID" value="NZ_JARXRN010000021.1"/>
</dbReference>
<name>A0ABT6JHW6_9GAMM</name>
<gene>
    <name evidence="2" type="ORF">QFW80_07030</name>
</gene>
<keyword evidence="1" id="KW-0175">Coiled coil</keyword>
<evidence type="ECO:0000256" key="1">
    <source>
        <dbReference type="SAM" id="Coils"/>
    </source>
</evidence>
<dbReference type="Proteomes" id="UP001156831">
    <property type="component" value="Unassembled WGS sequence"/>
</dbReference>
<protein>
    <submittedName>
        <fullName evidence="2">Uncharacterized protein</fullName>
    </submittedName>
</protein>
<reference evidence="2 3" key="1">
    <citation type="submission" date="2023-04" db="EMBL/GenBank/DDBJ databases">
        <title>Luteimonas sp. M1R5S18.</title>
        <authorList>
            <person name="Sun J.-Q."/>
        </authorList>
    </citation>
    <scope>NUCLEOTIDE SEQUENCE [LARGE SCALE GENOMIC DNA]</scope>
    <source>
        <strain evidence="2 3">M1R5S18</strain>
    </source>
</reference>